<name>A0A813VRY1_9BILA</name>
<protein>
    <submittedName>
        <fullName evidence="1">Uncharacterized protein</fullName>
    </submittedName>
</protein>
<evidence type="ECO:0000313" key="2">
    <source>
        <dbReference type="Proteomes" id="UP000663879"/>
    </source>
</evidence>
<sequence length="208" mass="23763">MLTFSFKIFNFTNSAPLLKEQLVKNEILNLKNDLRNKDQMIECGSRTKSGENTFKYIYSRLSNKFVVDKLEICASEVDEVVEVVENVEVCASEVDEVVEVVENVEIIELTCLYLSDVESEIFNYAINSIVESIKKIHELCELNGLFHVTKGLRYKILSISANEVISETDSLSQALSNIRLESYPRDEHVAEVINKIPIKRGRGRPRKN</sequence>
<evidence type="ECO:0000313" key="1">
    <source>
        <dbReference type="EMBL" id="CAF0849936.1"/>
    </source>
</evidence>
<dbReference type="OrthoDB" id="437580at2759"/>
<gene>
    <name evidence="1" type="ORF">OXX778_LOCUS8896</name>
</gene>
<keyword evidence="2" id="KW-1185">Reference proteome</keyword>
<proteinExistence type="predicted"/>
<organism evidence="1 2">
    <name type="scientific">Brachionus calyciflorus</name>
    <dbReference type="NCBI Taxonomy" id="104777"/>
    <lineage>
        <taxon>Eukaryota</taxon>
        <taxon>Metazoa</taxon>
        <taxon>Spiralia</taxon>
        <taxon>Gnathifera</taxon>
        <taxon>Rotifera</taxon>
        <taxon>Eurotatoria</taxon>
        <taxon>Monogononta</taxon>
        <taxon>Pseudotrocha</taxon>
        <taxon>Ploima</taxon>
        <taxon>Brachionidae</taxon>
        <taxon>Brachionus</taxon>
    </lineage>
</organism>
<reference evidence="1" key="1">
    <citation type="submission" date="2021-02" db="EMBL/GenBank/DDBJ databases">
        <authorList>
            <person name="Nowell W R."/>
        </authorList>
    </citation>
    <scope>NUCLEOTIDE SEQUENCE</scope>
    <source>
        <strain evidence="1">Ploen Becks lab</strain>
    </source>
</reference>
<dbReference type="AlphaFoldDB" id="A0A813VRY1"/>
<dbReference type="EMBL" id="CAJNOC010001266">
    <property type="protein sequence ID" value="CAF0849936.1"/>
    <property type="molecule type" value="Genomic_DNA"/>
</dbReference>
<dbReference type="Proteomes" id="UP000663879">
    <property type="component" value="Unassembled WGS sequence"/>
</dbReference>
<accession>A0A813VRY1</accession>
<comment type="caution">
    <text evidence="1">The sequence shown here is derived from an EMBL/GenBank/DDBJ whole genome shotgun (WGS) entry which is preliminary data.</text>
</comment>